<evidence type="ECO:0000313" key="2">
    <source>
        <dbReference type="Proteomes" id="UP000823914"/>
    </source>
</evidence>
<organism evidence="1 2">
    <name type="scientific">Candidatus Treponema excrementipullorum</name>
    <dbReference type="NCBI Taxonomy" id="2838768"/>
    <lineage>
        <taxon>Bacteria</taxon>
        <taxon>Pseudomonadati</taxon>
        <taxon>Spirochaetota</taxon>
        <taxon>Spirochaetia</taxon>
        <taxon>Spirochaetales</taxon>
        <taxon>Treponemataceae</taxon>
        <taxon>Treponema</taxon>
    </lineage>
</organism>
<comment type="caution">
    <text evidence="1">The sequence shown here is derived from an EMBL/GenBank/DDBJ whole genome shotgun (WGS) entry which is preliminary data.</text>
</comment>
<name>A0A9E2L1I5_9SPIR</name>
<dbReference type="AlphaFoldDB" id="A0A9E2L1I5"/>
<dbReference type="InterPro" id="IPR029039">
    <property type="entry name" value="Flavoprotein-like_sf"/>
</dbReference>
<dbReference type="SUPFAM" id="SSF52218">
    <property type="entry name" value="Flavoproteins"/>
    <property type="match status" value="1"/>
</dbReference>
<reference evidence="1" key="1">
    <citation type="journal article" date="2021" name="PeerJ">
        <title>Extensive microbial diversity within the chicken gut microbiome revealed by metagenomics and culture.</title>
        <authorList>
            <person name="Gilroy R."/>
            <person name="Ravi A."/>
            <person name="Getino M."/>
            <person name="Pursley I."/>
            <person name="Horton D.L."/>
            <person name="Alikhan N.F."/>
            <person name="Baker D."/>
            <person name="Gharbi K."/>
            <person name="Hall N."/>
            <person name="Watson M."/>
            <person name="Adriaenssens E.M."/>
            <person name="Foster-Nyarko E."/>
            <person name="Jarju S."/>
            <person name="Secka A."/>
            <person name="Antonio M."/>
            <person name="Oren A."/>
            <person name="Chaudhuri R.R."/>
            <person name="La Ragione R."/>
            <person name="Hildebrand F."/>
            <person name="Pallen M.J."/>
        </authorList>
    </citation>
    <scope>NUCLEOTIDE SEQUENCE</scope>
    <source>
        <strain evidence="1">Gambia15-2214</strain>
    </source>
</reference>
<accession>A0A9E2L1I5</accession>
<dbReference type="EMBL" id="JAHLFV010000062">
    <property type="protein sequence ID" value="MBU3849465.1"/>
    <property type="molecule type" value="Genomic_DNA"/>
</dbReference>
<dbReference type="Proteomes" id="UP000823914">
    <property type="component" value="Unassembled WGS sequence"/>
</dbReference>
<sequence>MELAIINGSPRPGKSNSKKYIQSFLKFFKKDCPVFTSKTDMPEKIWEGVKNATDILFVFPLYADGIPVSLLKFLKTASDFPSAKGKRVHVLINCGFFEAHQNDTAMEIIDTFCRQEGFVPGCKLSIGSGEAIMDSPFAFIAKHNIKKLAKNIKNGKNTIIYTSMPLTRKMFVKASTSYWLSLGRKNGITREQMESMEIEG</sequence>
<gene>
    <name evidence="1" type="ORF">IAA16_02745</name>
</gene>
<dbReference type="Gene3D" id="3.40.50.360">
    <property type="match status" value="1"/>
</dbReference>
<protein>
    <submittedName>
        <fullName evidence="1">Uncharacterized protein</fullName>
    </submittedName>
</protein>
<proteinExistence type="predicted"/>
<reference evidence="1" key="2">
    <citation type="submission" date="2021-04" db="EMBL/GenBank/DDBJ databases">
        <authorList>
            <person name="Gilroy R."/>
        </authorList>
    </citation>
    <scope>NUCLEOTIDE SEQUENCE</scope>
    <source>
        <strain evidence="1">Gambia15-2214</strain>
    </source>
</reference>
<evidence type="ECO:0000313" key="1">
    <source>
        <dbReference type="EMBL" id="MBU3849465.1"/>
    </source>
</evidence>